<name>A0A7Z2YCW6_9VIBR</name>
<dbReference type="AlphaFoldDB" id="A0A7Z2YCW6"/>
<evidence type="ECO:0000313" key="2">
    <source>
        <dbReference type="Proteomes" id="UP000464262"/>
    </source>
</evidence>
<accession>A0A7Z2YCW6</accession>
<dbReference type="Proteomes" id="UP000464262">
    <property type="component" value="Chromosome 1"/>
</dbReference>
<proteinExistence type="predicted"/>
<organism evidence="1 2">
    <name type="scientific">Vibrio astriarenae</name>
    <dbReference type="NCBI Taxonomy" id="1481923"/>
    <lineage>
        <taxon>Bacteria</taxon>
        <taxon>Pseudomonadati</taxon>
        <taxon>Pseudomonadota</taxon>
        <taxon>Gammaproteobacteria</taxon>
        <taxon>Vibrionales</taxon>
        <taxon>Vibrionaceae</taxon>
        <taxon>Vibrio</taxon>
    </lineage>
</organism>
<reference evidence="1 2" key="1">
    <citation type="submission" date="2020-01" db="EMBL/GenBank/DDBJ databases">
        <title>Whole genome and functional gene identification of agarase of Vibrio HN897.</title>
        <authorList>
            <person name="Liu Y."/>
            <person name="Zhao Z."/>
        </authorList>
    </citation>
    <scope>NUCLEOTIDE SEQUENCE [LARGE SCALE GENOMIC DNA]</scope>
    <source>
        <strain evidence="1 2">HN897</strain>
    </source>
</reference>
<dbReference type="KEGG" id="vas:GT360_02270"/>
<keyword evidence="2" id="KW-1185">Reference proteome</keyword>
<dbReference type="EMBL" id="CP047475">
    <property type="protein sequence ID" value="QIA62420.1"/>
    <property type="molecule type" value="Genomic_DNA"/>
</dbReference>
<evidence type="ECO:0000313" key="1">
    <source>
        <dbReference type="EMBL" id="QIA62420.1"/>
    </source>
</evidence>
<gene>
    <name evidence="1" type="ORF">GT360_02270</name>
</gene>
<dbReference type="RefSeq" id="WP_164647315.1">
    <property type="nucleotide sequence ID" value="NZ_CP047475.1"/>
</dbReference>
<sequence length="101" mass="11581">MIIKQRDYLIPNTNRYHAHVEINPVGEVDIDIVESQKHYHSNLDRVQFERKGEKVKVLGVDEHAGKTSKWQLTLASGDALDLNCAIEEANDELEILMRDLV</sequence>
<protein>
    <submittedName>
        <fullName evidence="1">Uncharacterized protein</fullName>
    </submittedName>
</protein>